<keyword evidence="3" id="KW-1185">Reference proteome</keyword>
<protein>
    <recommendedName>
        <fullName evidence="1">GNAT-like C-terminal domain-containing protein</fullName>
    </recommendedName>
</protein>
<dbReference type="Gene3D" id="3.40.630.120">
    <property type="match status" value="1"/>
</dbReference>
<evidence type="ECO:0000313" key="3">
    <source>
        <dbReference type="Proteomes" id="UP001555826"/>
    </source>
</evidence>
<reference evidence="2 3" key="1">
    <citation type="submission" date="2024-07" db="EMBL/GenBank/DDBJ databases">
        <authorList>
            <person name="Thanompreechachai J."/>
            <person name="Duangmal K."/>
        </authorList>
    </citation>
    <scope>NUCLEOTIDE SEQUENCE [LARGE SCALE GENOMIC DNA]</scope>
    <source>
        <strain evidence="2 3">KCTC 19886</strain>
    </source>
</reference>
<dbReference type="Proteomes" id="UP001555826">
    <property type="component" value="Unassembled WGS sequence"/>
</dbReference>
<organism evidence="2 3">
    <name type="scientific">Kineococcus endophyticus</name>
    <dbReference type="NCBI Taxonomy" id="1181883"/>
    <lineage>
        <taxon>Bacteria</taxon>
        <taxon>Bacillati</taxon>
        <taxon>Actinomycetota</taxon>
        <taxon>Actinomycetes</taxon>
        <taxon>Kineosporiales</taxon>
        <taxon>Kineosporiaceae</taxon>
        <taxon>Kineococcus</taxon>
    </lineage>
</organism>
<name>A0ABV3P4B1_9ACTN</name>
<evidence type="ECO:0000259" key="1">
    <source>
        <dbReference type="Pfam" id="PF18164"/>
    </source>
</evidence>
<dbReference type="EMBL" id="JBFNQN010000004">
    <property type="protein sequence ID" value="MEW9264385.1"/>
    <property type="molecule type" value="Genomic_DNA"/>
</dbReference>
<dbReference type="RefSeq" id="WP_367637070.1">
    <property type="nucleotide sequence ID" value="NZ_JBFNQN010000004.1"/>
</dbReference>
<gene>
    <name evidence="2" type="ORF">AB1207_06475</name>
</gene>
<comment type="caution">
    <text evidence="2">The sequence shown here is derived from an EMBL/GenBank/DDBJ whole genome shotgun (WGS) entry which is preliminary data.</text>
</comment>
<dbReference type="InterPro" id="IPR041644">
    <property type="entry name" value="GNAT_C"/>
</dbReference>
<accession>A0ABV3P4B1</accession>
<sequence>MDDRTGPLGAWDAPDLDAAEFAAALQEHRDDVDARFAALGFGPDVAAATLADVPRKLAAYGTTGPVAIDVRWLRGLARADVVALGRLQFERTAREGRHAVHVPEGGPLTDADLDASFAAARELLGAGAFSCHSWLLDPLLEALGHGSGVVRFARRFSVATVERDDDADRAVAKFVFRDTPDAVRSGAAEPRTRLARLVADRLRAGGHWAQPLGFSRPA</sequence>
<feature type="domain" description="GNAT-like C-terminal" evidence="1">
    <location>
        <begin position="82"/>
        <end position="214"/>
    </location>
</feature>
<proteinExistence type="predicted"/>
<evidence type="ECO:0000313" key="2">
    <source>
        <dbReference type="EMBL" id="MEW9264385.1"/>
    </source>
</evidence>
<dbReference type="Pfam" id="PF18164">
    <property type="entry name" value="GNAT_C"/>
    <property type="match status" value="1"/>
</dbReference>